<evidence type="ECO:0000313" key="1">
    <source>
        <dbReference type="EMBL" id="MDE1462687.1"/>
    </source>
</evidence>
<reference evidence="1 2" key="1">
    <citation type="submission" date="2022-11" db="EMBL/GenBank/DDBJ databases">
        <title>Spartinivicinus poritis sp. nov., isolated from scleractinian coral Porites lutea.</title>
        <authorList>
            <person name="Zhang G."/>
            <person name="Cai L."/>
            <person name="Wei Q."/>
        </authorList>
    </citation>
    <scope>NUCLEOTIDE SEQUENCE [LARGE SCALE GENOMIC DNA]</scope>
    <source>
        <strain evidence="1 2">A2-2</strain>
    </source>
</reference>
<proteinExistence type="predicted"/>
<name>A0ABT5UAX1_9GAMM</name>
<dbReference type="RefSeq" id="WP_274689041.1">
    <property type="nucleotide sequence ID" value="NZ_JAPMOU010000013.1"/>
</dbReference>
<accession>A0ABT5UAX1</accession>
<dbReference type="EMBL" id="JAPMOU010000013">
    <property type="protein sequence ID" value="MDE1462687.1"/>
    <property type="molecule type" value="Genomic_DNA"/>
</dbReference>
<evidence type="ECO:0000313" key="2">
    <source>
        <dbReference type="Proteomes" id="UP001528823"/>
    </source>
</evidence>
<keyword evidence="2" id="KW-1185">Reference proteome</keyword>
<evidence type="ECO:0008006" key="3">
    <source>
        <dbReference type="Google" id="ProtNLM"/>
    </source>
</evidence>
<sequence length="123" mass="14587">MSDAVSFPEIDTSYWQVKDKTWIAERKSQWETIEPRLKTGMNKTQRAMSIIKRYFLKSIMPDFEALSDWKSDFRHLDLFCFIWLHPSRDKQVLKKLRDAYMHSPLVGESDVWLGIGGFLREGK</sequence>
<gene>
    <name evidence="1" type="ORF">ORQ98_11975</name>
</gene>
<protein>
    <recommendedName>
        <fullName evidence="3">Reverse transcriptase</fullName>
    </recommendedName>
</protein>
<organism evidence="1 2">
    <name type="scientific">Spartinivicinus poritis</name>
    <dbReference type="NCBI Taxonomy" id="2994640"/>
    <lineage>
        <taxon>Bacteria</taxon>
        <taxon>Pseudomonadati</taxon>
        <taxon>Pseudomonadota</taxon>
        <taxon>Gammaproteobacteria</taxon>
        <taxon>Oceanospirillales</taxon>
        <taxon>Zooshikellaceae</taxon>
        <taxon>Spartinivicinus</taxon>
    </lineage>
</organism>
<dbReference type="Proteomes" id="UP001528823">
    <property type="component" value="Unassembled WGS sequence"/>
</dbReference>
<comment type="caution">
    <text evidence="1">The sequence shown here is derived from an EMBL/GenBank/DDBJ whole genome shotgun (WGS) entry which is preliminary data.</text>
</comment>